<accession>A0A5R9L2X0</accession>
<dbReference type="EMBL" id="VCEJ01000002">
    <property type="protein sequence ID" value="TLV02600.1"/>
    <property type="molecule type" value="Genomic_DNA"/>
</dbReference>
<dbReference type="GO" id="GO:0016020">
    <property type="term" value="C:membrane"/>
    <property type="evidence" value="ECO:0007669"/>
    <property type="project" value="TreeGrafter"/>
</dbReference>
<evidence type="ECO:0000256" key="1">
    <source>
        <dbReference type="SAM" id="Phobius"/>
    </source>
</evidence>
<comment type="caution">
    <text evidence="3">The sequence shown here is derived from an EMBL/GenBank/DDBJ whole genome shotgun (WGS) entry which is preliminary data.</text>
</comment>
<reference evidence="3 4" key="1">
    <citation type="submission" date="2019-05" db="EMBL/GenBank/DDBJ databases">
        <authorList>
            <person name="Qu J.-H."/>
        </authorList>
    </citation>
    <scope>NUCLEOTIDE SEQUENCE [LARGE SCALE GENOMIC DNA]</scope>
    <source>
        <strain evidence="3 4">T17</strain>
    </source>
</reference>
<keyword evidence="1" id="KW-0472">Membrane</keyword>
<dbReference type="OrthoDB" id="9796461at2"/>
<dbReference type="InterPro" id="IPR050879">
    <property type="entry name" value="Acyltransferase_3"/>
</dbReference>
<feature type="transmembrane region" description="Helical" evidence="1">
    <location>
        <begin position="203"/>
        <end position="222"/>
    </location>
</feature>
<keyword evidence="3" id="KW-0808">Transferase</keyword>
<sequence length="377" mass="43489">MKHRFEVLDIFRGLFASLVFLYHLSPFAKTVIINNAFVENADMFVDFFFVLSGFVIAYSYQAISNFGEVKLFLKKRFFRIYPLHIFMLMLFVGVEIAKNMLTAYVKVNNPNDPDNNIYTFISSLFLLNSTPIFNPKDVSWNIPSWSISAEMVAYIVFALITLAIFSLRFEKMKNWIYFLLVIAASMALISIQDGFKLDFTFDYGFLRGIIGFFLGAICVNVFRNTYSSFSKSPSSLFTVLEILSIAAIIIMISAGHILKKFGFVYEFLFFASIYIFAFEKGIISNAMKQVKLLHNLGKYSYSIYMSHALMISLFNVAFIRILKFPETAYSYLFILNFLVIYIFSMLTYKHIEMRFAYKSKPRTPSPVAGRTSELKTP</sequence>
<feature type="transmembrane region" description="Helical" evidence="1">
    <location>
        <begin position="174"/>
        <end position="191"/>
    </location>
</feature>
<dbReference type="Pfam" id="PF01757">
    <property type="entry name" value="Acyl_transf_3"/>
    <property type="match status" value="1"/>
</dbReference>
<evidence type="ECO:0000313" key="4">
    <source>
        <dbReference type="Proteomes" id="UP000306402"/>
    </source>
</evidence>
<dbReference type="InterPro" id="IPR002656">
    <property type="entry name" value="Acyl_transf_3_dom"/>
</dbReference>
<name>A0A5R9L2X0_9BACT</name>
<keyword evidence="3" id="KW-0012">Acyltransferase</keyword>
<dbReference type="GO" id="GO:0016747">
    <property type="term" value="F:acyltransferase activity, transferring groups other than amino-acyl groups"/>
    <property type="evidence" value="ECO:0007669"/>
    <property type="project" value="InterPro"/>
</dbReference>
<keyword evidence="1" id="KW-0812">Transmembrane</keyword>
<feature type="transmembrane region" description="Helical" evidence="1">
    <location>
        <begin position="234"/>
        <end position="255"/>
    </location>
</feature>
<feature type="transmembrane region" description="Helical" evidence="1">
    <location>
        <begin position="261"/>
        <end position="278"/>
    </location>
</feature>
<keyword evidence="1" id="KW-1133">Transmembrane helix</keyword>
<keyword evidence="4" id="KW-1185">Reference proteome</keyword>
<feature type="transmembrane region" description="Helical" evidence="1">
    <location>
        <begin position="83"/>
        <end position="105"/>
    </location>
</feature>
<feature type="transmembrane region" description="Helical" evidence="1">
    <location>
        <begin position="7"/>
        <end position="24"/>
    </location>
</feature>
<dbReference type="PANTHER" id="PTHR23028:SF53">
    <property type="entry name" value="ACYL_TRANSF_3 DOMAIN-CONTAINING PROTEIN"/>
    <property type="match status" value="1"/>
</dbReference>
<dbReference type="GO" id="GO:0000271">
    <property type="term" value="P:polysaccharide biosynthetic process"/>
    <property type="evidence" value="ECO:0007669"/>
    <property type="project" value="TreeGrafter"/>
</dbReference>
<protein>
    <submittedName>
        <fullName evidence="3">Acyltransferase</fullName>
    </submittedName>
</protein>
<organism evidence="3 4">
    <name type="scientific">Dyadobacter luticola</name>
    <dbReference type="NCBI Taxonomy" id="1979387"/>
    <lineage>
        <taxon>Bacteria</taxon>
        <taxon>Pseudomonadati</taxon>
        <taxon>Bacteroidota</taxon>
        <taxon>Cytophagia</taxon>
        <taxon>Cytophagales</taxon>
        <taxon>Spirosomataceae</taxon>
        <taxon>Dyadobacter</taxon>
    </lineage>
</organism>
<dbReference type="AlphaFoldDB" id="A0A5R9L2X0"/>
<evidence type="ECO:0000259" key="2">
    <source>
        <dbReference type="Pfam" id="PF01757"/>
    </source>
</evidence>
<evidence type="ECO:0000313" key="3">
    <source>
        <dbReference type="EMBL" id="TLV02600.1"/>
    </source>
</evidence>
<feature type="transmembrane region" description="Helical" evidence="1">
    <location>
        <begin position="44"/>
        <end position="63"/>
    </location>
</feature>
<gene>
    <name evidence="3" type="ORF">FEN17_02970</name>
</gene>
<dbReference type="PANTHER" id="PTHR23028">
    <property type="entry name" value="ACETYLTRANSFERASE"/>
    <property type="match status" value="1"/>
</dbReference>
<feature type="domain" description="Acyltransferase 3" evidence="2">
    <location>
        <begin position="8"/>
        <end position="345"/>
    </location>
</feature>
<dbReference type="Proteomes" id="UP000306402">
    <property type="component" value="Unassembled WGS sequence"/>
</dbReference>
<feature type="transmembrane region" description="Helical" evidence="1">
    <location>
        <begin position="299"/>
        <end position="322"/>
    </location>
</feature>
<feature type="transmembrane region" description="Helical" evidence="1">
    <location>
        <begin position="145"/>
        <end position="167"/>
    </location>
</feature>
<feature type="transmembrane region" description="Helical" evidence="1">
    <location>
        <begin position="328"/>
        <end position="348"/>
    </location>
</feature>
<proteinExistence type="predicted"/>
<dbReference type="RefSeq" id="WP_138363811.1">
    <property type="nucleotide sequence ID" value="NZ_VCEJ01000002.1"/>
</dbReference>